<evidence type="ECO:0000313" key="3">
    <source>
        <dbReference type="Proteomes" id="UP000287651"/>
    </source>
</evidence>
<reference evidence="2 3" key="1">
    <citation type="journal article" date="2014" name="Agronomy (Basel)">
        <title>A Draft Genome Sequence for Ensete ventricosum, the Drought-Tolerant Tree Against Hunger.</title>
        <authorList>
            <person name="Harrison J."/>
            <person name="Moore K.A."/>
            <person name="Paszkiewicz K."/>
            <person name="Jones T."/>
            <person name="Grant M."/>
            <person name="Ambacheew D."/>
            <person name="Muzemil S."/>
            <person name="Studholme D.J."/>
        </authorList>
    </citation>
    <scope>NUCLEOTIDE SEQUENCE [LARGE SCALE GENOMIC DNA]</scope>
</reference>
<dbReference type="EMBL" id="AMZH03005831">
    <property type="protein sequence ID" value="RRT65391.1"/>
    <property type="molecule type" value="Genomic_DNA"/>
</dbReference>
<dbReference type="Proteomes" id="UP000287651">
    <property type="component" value="Unassembled WGS sequence"/>
</dbReference>
<name>A0A426ZN93_ENSVE</name>
<protein>
    <submittedName>
        <fullName evidence="2">Uncharacterized protein</fullName>
    </submittedName>
</protein>
<gene>
    <name evidence="2" type="ORF">B296_00010383</name>
</gene>
<sequence length="189" mass="20845">MGGESMACDAGVIEGIRQDLTAGGGTGGSSCDWILCREPFTLRERCNGGDGKDVDSHAKRERAEGKFEERVVEPVAEERSGRERGDTGVEAQVPVRGARRAGDHERDLEHGRLLLMAICCLQMVGFMTSMSSLKIFLTPPVWNLRYREEVSSGFSSYSYIIWLHMEENKLFGGHLPQEYGAGNDALFSP</sequence>
<feature type="region of interest" description="Disordered" evidence="1">
    <location>
        <begin position="47"/>
        <end position="87"/>
    </location>
</feature>
<proteinExistence type="predicted"/>
<evidence type="ECO:0000313" key="2">
    <source>
        <dbReference type="EMBL" id="RRT65391.1"/>
    </source>
</evidence>
<organism evidence="2 3">
    <name type="scientific">Ensete ventricosum</name>
    <name type="common">Abyssinian banana</name>
    <name type="synonym">Musa ensete</name>
    <dbReference type="NCBI Taxonomy" id="4639"/>
    <lineage>
        <taxon>Eukaryota</taxon>
        <taxon>Viridiplantae</taxon>
        <taxon>Streptophyta</taxon>
        <taxon>Embryophyta</taxon>
        <taxon>Tracheophyta</taxon>
        <taxon>Spermatophyta</taxon>
        <taxon>Magnoliopsida</taxon>
        <taxon>Liliopsida</taxon>
        <taxon>Zingiberales</taxon>
        <taxon>Musaceae</taxon>
        <taxon>Ensete</taxon>
    </lineage>
</organism>
<evidence type="ECO:0000256" key="1">
    <source>
        <dbReference type="SAM" id="MobiDB-lite"/>
    </source>
</evidence>
<comment type="caution">
    <text evidence="2">The sequence shown here is derived from an EMBL/GenBank/DDBJ whole genome shotgun (WGS) entry which is preliminary data.</text>
</comment>
<accession>A0A426ZN93</accession>
<dbReference type="AlphaFoldDB" id="A0A426ZN93"/>